<dbReference type="Gene3D" id="3.40.47.10">
    <property type="match status" value="1"/>
</dbReference>
<evidence type="ECO:0000256" key="1">
    <source>
        <dbReference type="ARBA" id="ARBA00010982"/>
    </source>
</evidence>
<protein>
    <submittedName>
        <fullName evidence="6">Thiolase</fullName>
    </submittedName>
</protein>
<feature type="region of interest" description="Disordered" evidence="4">
    <location>
        <begin position="109"/>
        <end position="141"/>
    </location>
</feature>
<comment type="caution">
    <text evidence="6">The sequence shown here is derived from an EMBL/GenBank/DDBJ whole genome shotgun (WGS) entry which is preliminary data.</text>
</comment>
<dbReference type="Proteomes" id="UP000019487">
    <property type="component" value="Unassembled WGS sequence"/>
</dbReference>
<dbReference type="PANTHER" id="PTHR18919">
    <property type="entry name" value="ACETYL-COA C-ACYLTRANSFERASE"/>
    <property type="match status" value="1"/>
</dbReference>
<keyword evidence="7" id="KW-1185">Reference proteome</keyword>
<dbReference type="Gene3D" id="2.40.50.840">
    <property type="match status" value="1"/>
</dbReference>
<organism evidence="6 7">
    <name type="scientific">Sclerotinia borealis (strain F-4128)</name>
    <dbReference type="NCBI Taxonomy" id="1432307"/>
    <lineage>
        <taxon>Eukaryota</taxon>
        <taxon>Fungi</taxon>
        <taxon>Dikarya</taxon>
        <taxon>Ascomycota</taxon>
        <taxon>Pezizomycotina</taxon>
        <taxon>Leotiomycetes</taxon>
        <taxon>Helotiales</taxon>
        <taxon>Sclerotiniaceae</taxon>
        <taxon>Sclerotinia</taxon>
    </lineage>
</organism>
<evidence type="ECO:0000256" key="3">
    <source>
        <dbReference type="ARBA" id="ARBA00023315"/>
    </source>
</evidence>
<name>W9C971_SCLBF</name>
<dbReference type="STRING" id="1432307.W9C971"/>
<dbReference type="InterPro" id="IPR016039">
    <property type="entry name" value="Thiolase-like"/>
</dbReference>
<evidence type="ECO:0000313" key="6">
    <source>
        <dbReference type="EMBL" id="ESZ91130.1"/>
    </source>
</evidence>
<dbReference type="AlphaFoldDB" id="W9C971"/>
<dbReference type="EMBL" id="AYSA01000540">
    <property type="protein sequence ID" value="ESZ91130.1"/>
    <property type="molecule type" value="Genomic_DNA"/>
</dbReference>
<dbReference type="Pfam" id="PF18313">
    <property type="entry name" value="TLP1_add_C"/>
    <property type="match status" value="1"/>
</dbReference>
<keyword evidence="3" id="KW-0012">Acyltransferase</keyword>
<dbReference type="SUPFAM" id="SSF53901">
    <property type="entry name" value="Thiolase-like"/>
    <property type="match status" value="1"/>
</dbReference>
<dbReference type="PANTHER" id="PTHR18919:SF139">
    <property type="entry name" value="THIOLASE-LIKE PROTEIN TYPE 1 ADDITIONAL C-TERMINAL DOMAIN-CONTAINING PROTEIN"/>
    <property type="match status" value="1"/>
</dbReference>
<keyword evidence="2" id="KW-0808">Transferase</keyword>
<feature type="domain" description="Myb-like" evidence="5">
    <location>
        <begin position="472"/>
        <end position="516"/>
    </location>
</feature>
<reference evidence="6 7" key="1">
    <citation type="journal article" date="2014" name="Genome Announc.">
        <title>Draft genome sequence of Sclerotinia borealis, a psychrophilic plant pathogenic fungus.</title>
        <authorList>
            <person name="Mardanov A.V."/>
            <person name="Beletsky A.V."/>
            <person name="Kadnikov V.V."/>
            <person name="Ignatov A.N."/>
            <person name="Ravin N.V."/>
        </authorList>
    </citation>
    <scope>NUCLEOTIDE SEQUENCE [LARGE SCALE GENOMIC DNA]</scope>
    <source>
        <strain evidence="7">F-4157</strain>
    </source>
</reference>
<evidence type="ECO:0000256" key="4">
    <source>
        <dbReference type="SAM" id="MobiDB-lite"/>
    </source>
</evidence>
<dbReference type="InterPro" id="IPR040771">
    <property type="entry name" value="TLP1_add_C"/>
</dbReference>
<dbReference type="OrthoDB" id="435240at2759"/>
<dbReference type="CDD" id="cd00167">
    <property type="entry name" value="SANT"/>
    <property type="match status" value="1"/>
</dbReference>
<gene>
    <name evidence="6" type="ORF">SBOR_8494</name>
</gene>
<evidence type="ECO:0000259" key="5">
    <source>
        <dbReference type="PROSITE" id="PS50090"/>
    </source>
</evidence>
<dbReference type="PROSITE" id="PS50090">
    <property type="entry name" value="MYB_LIKE"/>
    <property type="match status" value="1"/>
</dbReference>
<evidence type="ECO:0000256" key="2">
    <source>
        <dbReference type="ARBA" id="ARBA00022679"/>
    </source>
</evidence>
<dbReference type="GO" id="GO:0016746">
    <property type="term" value="F:acyltransferase activity"/>
    <property type="evidence" value="ECO:0007669"/>
    <property type="project" value="UniProtKB-KW"/>
</dbReference>
<evidence type="ECO:0000313" key="7">
    <source>
        <dbReference type="Proteomes" id="UP000019487"/>
    </source>
</evidence>
<sequence length="619" mass="68084">MSNPTPTPIIIGIGDIINRSLKIEDAIEPLGLMLQAVEKALLDTGVDGLGCGCGCVSGDGNGCGGKERRLREMVDDARVVANWTWGYEDICGRVLEGVRGGVGVGGGDGDGGIKGEGRKMRKQRKEKREKGVYMEESEHRGTSPVKMIDEALISSVTKTGTYPKHWTPPTSDPRRSLVLPKGVESTIHDISLPIQIYPLYENAFRAHRHQTPLENNTESAKLYAQFADVAASNEYAWNREQAKNLNEESIGKVGKGNRMICWPYPLLMNAFNNVNMAASCIITSVEIARELGISEDKWIYPLGGAGMKERENFWERPNFYSSEALEISLDSALAVSGLRTENVDLFDFYSCFPVVPKMAAHHLKIPILDPPKPITLLGGLTSFGGAGNNYSMHAVTEMSRQLRSKRVQASKDKNEGAFNGLILANGGVLTYQHVICLSTQPRSDGKGYQDGNPCPSIVQSIPLLRSMTKPPNEWSSSDDKTLIAAREQRMNWGPIQAAYFPHKSPNACRKRHENLMKRKPSNDKDGSDCIGSEGVGSGIWEGVIETYTTQFSRTNEPEIGFIVGRLKYNGKRFVANVGDGKTLNNMIKNTDEVIGKSGWVWKEENGKRNLFGLERGASL</sequence>
<proteinExistence type="inferred from homology"/>
<dbReference type="InterPro" id="IPR001005">
    <property type="entry name" value="SANT/Myb"/>
</dbReference>
<dbReference type="HOGENOM" id="CLU_026848_0_0_1"/>
<accession>W9C971</accession>
<feature type="compositionally biased region" description="Basic and acidic residues" evidence="4">
    <location>
        <begin position="126"/>
        <end position="141"/>
    </location>
</feature>
<comment type="similarity">
    <text evidence="1">Belongs to the thiolase-like superfamily. Thiolase family.</text>
</comment>